<dbReference type="SMART" id="SM00558">
    <property type="entry name" value="JmjC"/>
    <property type="match status" value="1"/>
</dbReference>
<organism evidence="11 12">
    <name type="scientific">Tagetes erecta</name>
    <name type="common">African marigold</name>
    <dbReference type="NCBI Taxonomy" id="13708"/>
    <lineage>
        <taxon>Eukaryota</taxon>
        <taxon>Viridiplantae</taxon>
        <taxon>Streptophyta</taxon>
        <taxon>Embryophyta</taxon>
        <taxon>Tracheophyta</taxon>
        <taxon>Spermatophyta</taxon>
        <taxon>Magnoliopsida</taxon>
        <taxon>eudicotyledons</taxon>
        <taxon>Gunneridae</taxon>
        <taxon>Pentapetalae</taxon>
        <taxon>asterids</taxon>
        <taxon>campanulids</taxon>
        <taxon>Asterales</taxon>
        <taxon>Asteraceae</taxon>
        <taxon>Asteroideae</taxon>
        <taxon>Heliantheae alliance</taxon>
        <taxon>Tageteae</taxon>
        <taxon>Tagetes</taxon>
    </lineage>
</organism>
<evidence type="ECO:0000256" key="2">
    <source>
        <dbReference type="ARBA" id="ARBA00022723"/>
    </source>
</evidence>
<feature type="region of interest" description="Disordered" evidence="8">
    <location>
        <begin position="682"/>
        <end position="721"/>
    </location>
</feature>
<keyword evidence="7" id="KW-0539">Nucleus</keyword>
<evidence type="ECO:0000259" key="10">
    <source>
        <dbReference type="PROSITE" id="PS51184"/>
    </source>
</evidence>
<name>A0AAD8LBC7_TARER</name>
<evidence type="ECO:0008006" key="13">
    <source>
        <dbReference type="Google" id="ProtNLM"/>
    </source>
</evidence>
<evidence type="ECO:0000256" key="3">
    <source>
        <dbReference type="ARBA" id="ARBA00023002"/>
    </source>
</evidence>
<dbReference type="GO" id="GO:0000785">
    <property type="term" value="C:chromatin"/>
    <property type="evidence" value="ECO:0007669"/>
    <property type="project" value="TreeGrafter"/>
</dbReference>
<keyword evidence="2" id="KW-0479">Metal-binding</keyword>
<accession>A0AAD8LBC7</accession>
<keyword evidence="4" id="KW-0408">Iron</keyword>
<dbReference type="GO" id="GO:0016491">
    <property type="term" value="F:oxidoreductase activity"/>
    <property type="evidence" value="ECO:0007669"/>
    <property type="project" value="UniProtKB-KW"/>
</dbReference>
<dbReference type="PANTHER" id="PTHR10694:SF143">
    <property type="entry name" value="JMJC DOMAIN, JMJN DOMAIN, ZINC FINGER, C5HC2-TYPE-RELATED"/>
    <property type="match status" value="1"/>
</dbReference>
<protein>
    <recommendedName>
        <fullName evidence="13">Lysine-specific demethylase JMJ706-like</fullName>
    </recommendedName>
</protein>
<dbReference type="FunFam" id="2.60.120.650:FF:000016">
    <property type="entry name" value="Lysine-specific demethylase isoform A"/>
    <property type="match status" value="1"/>
</dbReference>
<dbReference type="Proteomes" id="UP001229421">
    <property type="component" value="Unassembled WGS sequence"/>
</dbReference>
<evidence type="ECO:0000313" key="11">
    <source>
        <dbReference type="EMBL" id="KAK1438322.1"/>
    </source>
</evidence>
<dbReference type="GO" id="GO:0046872">
    <property type="term" value="F:metal ion binding"/>
    <property type="evidence" value="ECO:0007669"/>
    <property type="project" value="UniProtKB-KW"/>
</dbReference>
<reference evidence="11" key="1">
    <citation type="journal article" date="2023" name="bioRxiv">
        <title>Improved chromosome-level genome assembly for marigold (Tagetes erecta).</title>
        <authorList>
            <person name="Jiang F."/>
            <person name="Yuan L."/>
            <person name="Wang S."/>
            <person name="Wang H."/>
            <person name="Xu D."/>
            <person name="Wang A."/>
            <person name="Fan W."/>
        </authorList>
    </citation>
    <scope>NUCLEOTIDE SEQUENCE</scope>
    <source>
        <strain evidence="11">WSJ</strain>
        <tissue evidence="11">Leaf</tissue>
    </source>
</reference>
<sequence>MILVKTEALGDEYWNEMGEGRICFSREAKLEFLKHKRLQRIKAGTLNESAHVMNLMTRSSGDALRGSASCGVKSLRNPDISAQSGCLINGKDSISKQKVEKFDTTELDWTDKMPECPVYFPSKEEFEDPLAYLQKIAPEASKYGICKIVSPLSASVPAGVVLMKEKAGFRFTTRVQPLRLAEWNTDDKVTFFLSGRNYNFRDFEKMANKVFTRRYYSSGCLPATYVEKEFWSEIASGNTESVEYACDVDGSAFSSSSSDELGNSKWNLKKVARLSRSILRLLETTIPGVTEPMLYIGMLFSMFAWHVEDHYLYSINYHHCGAEKTWYGVPGHAALDFENVVRQKVYDHDILSTDGEDGAFDVLLGKTTLFPPNILSHHGVPVYKAVQKPGEYVVTFPRAYHAGFSHGFNCGEAVNFAIGDWFPLGSIATRRYALLNRTPLIPHEELLCKEAMLISSVDDYEDLDPCSVEFASKLTIKAAFVNLMHFQHRARWCLVRSRECMGVSQHSHATILCSVCKRDCYVAYINCNCYLHPVCLRHDFKSLNLPCGTNFTISVRDELFDMETASKTFEDDEDIIDEVKRQLRNGDDAIMLSRLYPLAETNEYNLYSKIDFQQDSILNQSVLETMDVAETCSLHNHLNDDNTSSKDTNMEMHKAVTVDVKTTSHYSDDSDSEIFRFKRRSSLKPQHRKPTTSVSSKFEHQGLKRLKKVQSERSGHNPTPECLKTVKDYTSKERFGKETTTSISIKYRKTVNEEPNPKRLRVKGNLISGSFECKHIS</sequence>
<evidence type="ECO:0000259" key="9">
    <source>
        <dbReference type="PROSITE" id="PS51183"/>
    </source>
</evidence>
<dbReference type="GO" id="GO:0040029">
    <property type="term" value="P:epigenetic regulation of gene expression"/>
    <property type="evidence" value="ECO:0007669"/>
    <property type="project" value="UniProtKB-ARBA"/>
</dbReference>
<keyword evidence="6" id="KW-0804">Transcription</keyword>
<evidence type="ECO:0000256" key="5">
    <source>
        <dbReference type="ARBA" id="ARBA00023015"/>
    </source>
</evidence>
<gene>
    <name evidence="11" type="ORF">QVD17_04129</name>
</gene>
<dbReference type="Pfam" id="PF02375">
    <property type="entry name" value="JmjN"/>
    <property type="match status" value="1"/>
</dbReference>
<dbReference type="SMART" id="SM00545">
    <property type="entry name" value="JmjN"/>
    <property type="match status" value="1"/>
</dbReference>
<dbReference type="AlphaFoldDB" id="A0AAD8LBC7"/>
<dbReference type="Gene3D" id="2.60.120.650">
    <property type="entry name" value="Cupin"/>
    <property type="match status" value="1"/>
</dbReference>
<evidence type="ECO:0000256" key="8">
    <source>
        <dbReference type="SAM" id="MobiDB-lite"/>
    </source>
</evidence>
<feature type="domain" description="JmjC" evidence="10">
    <location>
        <begin position="260"/>
        <end position="433"/>
    </location>
</feature>
<dbReference type="EMBL" id="JAUHHV010000001">
    <property type="protein sequence ID" value="KAK1438322.1"/>
    <property type="molecule type" value="Genomic_DNA"/>
</dbReference>
<feature type="domain" description="JmjN" evidence="9">
    <location>
        <begin position="116"/>
        <end position="157"/>
    </location>
</feature>
<dbReference type="Pfam" id="PF02373">
    <property type="entry name" value="JmjC"/>
    <property type="match status" value="1"/>
</dbReference>
<dbReference type="GO" id="GO:0005634">
    <property type="term" value="C:nucleus"/>
    <property type="evidence" value="ECO:0007669"/>
    <property type="project" value="TreeGrafter"/>
</dbReference>
<dbReference type="InterPro" id="IPR004198">
    <property type="entry name" value="Znf_C5HC2"/>
</dbReference>
<dbReference type="SUPFAM" id="SSF51197">
    <property type="entry name" value="Clavaminate synthase-like"/>
    <property type="match status" value="1"/>
</dbReference>
<dbReference type="InterPro" id="IPR003349">
    <property type="entry name" value="JmjN"/>
</dbReference>
<keyword evidence="12" id="KW-1185">Reference proteome</keyword>
<evidence type="ECO:0000256" key="6">
    <source>
        <dbReference type="ARBA" id="ARBA00023163"/>
    </source>
</evidence>
<dbReference type="GO" id="GO:0141052">
    <property type="term" value="F:histone H3 demethylase activity"/>
    <property type="evidence" value="ECO:0007669"/>
    <property type="project" value="UniProtKB-ARBA"/>
</dbReference>
<comment type="cofactor">
    <cofactor evidence="1">
        <name>Fe(2+)</name>
        <dbReference type="ChEBI" id="CHEBI:29033"/>
    </cofactor>
</comment>
<dbReference type="PROSITE" id="PS51184">
    <property type="entry name" value="JMJC"/>
    <property type="match status" value="1"/>
</dbReference>
<keyword evidence="3" id="KW-0560">Oxidoreductase</keyword>
<dbReference type="Pfam" id="PF02928">
    <property type="entry name" value="zf-C5HC2"/>
    <property type="match status" value="1"/>
</dbReference>
<proteinExistence type="predicted"/>
<dbReference type="InterPro" id="IPR003347">
    <property type="entry name" value="JmjC_dom"/>
</dbReference>
<evidence type="ECO:0000313" key="12">
    <source>
        <dbReference type="Proteomes" id="UP001229421"/>
    </source>
</evidence>
<evidence type="ECO:0000256" key="1">
    <source>
        <dbReference type="ARBA" id="ARBA00001954"/>
    </source>
</evidence>
<evidence type="ECO:0000256" key="7">
    <source>
        <dbReference type="ARBA" id="ARBA00023242"/>
    </source>
</evidence>
<dbReference type="PANTHER" id="PTHR10694">
    <property type="entry name" value="LYSINE-SPECIFIC DEMETHYLASE"/>
    <property type="match status" value="1"/>
</dbReference>
<keyword evidence="5" id="KW-0805">Transcription regulation</keyword>
<evidence type="ECO:0000256" key="4">
    <source>
        <dbReference type="ARBA" id="ARBA00023004"/>
    </source>
</evidence>
<dbReference type="PROSITE" id="PS51183">
    <property type="entry name" value="JMJN"/>
    <property type="match status" value="1"/>
</dbReference>
<comment type="caution">
    <text evidence="11">The sequence shown here is derived from an EMBL/GenBank/DDBJ whole genome shotgun (WGS) entry which is preliminary data.</text>
</comment>